<evidence type="ECO:0000313" key="3">
    <source>
        <dbReference type="EMBL" id="MBC3910058.1"/>
    </source>
</evidence>
<keyword evidence="4" id="KW-1185">Reference proteome</keyword>
<evidence type="ECO:0000256" key="2">
    <source>
        <dbReference type="SAM" id="SignalP"/>
    </source>
</evidence>
<dbReference type="EMBL" id="JACOFX010000014">
    <property type="protein sequence ID" value="MBC3910058.1"/>
    <property type="molecule type" value="Genomic_DNA"/>
</dbReference>
<comment type="similarity">
    <text evidence="1">Belongs to the outer membrane factor (OMF) (TC 1.B.17) family.</text>
</comment>
<dbReference type="PANTHER" id="PTHR30203:SF24">
    <property type="entry name" value="BLR4935 PROTEIN"/>
    <property type="match status" value="1"/>
</dbReference>
<gene>
    <name evidence="3" type="ORF">H8L47_21070</name>
</gene>
<protein>
    <submittedName>
        <fullName evidence="3">TolC family protein</fullName>
    </submittedName>
</protein>
<keyword evidence="2" id="KW-0732">Signal</keyword>
<dbReference type="Gene3D" id="1.20.1600.10">
    <property type="entry name" value="Outer membrane efflux proteins (OEP)"/>
    <property type="match status" value="1"/>
</dbReference>
<dbReference type="InterPro" id="IPR010131">
    <property type="entry name" value="MdtP/NodT-like"/>
</dbReference>
<name>A0ABR6ZE97_9BURK</name>
<dbReference type="PANTHER" id="PTHR30203">
    <property type="entry name" value="OUTER MEMBRANE CATION EFFLUX PROTEIN"/>
    <property type="match status" value="1"/>
</dbReference>
<feature type="chain" id="PRO_5045361266" evidence="2">
    <location>
        <begin position="24"/>
        <end position="425"/>
    </location>
</feature>
<sequence length="425" mass="46020">MQKLLPSALVAVMLCAMLLPASAQIQNSPPPTSAAVLPLTAALRQALANNPDIAAARREVQASEGALRQAGVMPNPELSALVEDARQDSRSITIQINQALELGGKRGARISVAEHSRRAALNELAIKSAEIRAAVTTQFFAVLIAEERLRMATASLELAQRASHAASRQVNLGKIPPLEATRAGIAESGVRVELAQANSELLIARQGLATAMGNKLAAEQQLQAEFHTLPALPSMQKLTQALARSPLMQRAQLEVDKRVAMSALEKSRQVPDLTVSIGSKREQQTGRNQAIVGISIPLNLFDRNQGNLQEALSRADKARDELTATENRLHGEVLQAHQRLSLAREEAEMLKKTMLPGAQQAYELAIKGFEYGKFNFMDVLDAQRSLLQARAQYLRSLSEAQRAAAEIEAYLGDSEFSLFTATSSF</sequence>
<dbReference type="RefSeq" id="WP_186955577.1">
    <property type="nucleotide sequence ID" value="NZ_JACOFX010000014.1"/>
</dbReference>
<reference evidence="3 4" key="1">
    <citation type="submission" date="2020-08" db="EMBL/GenBank/DDBJ databases">
        <title>Novel species isolated from subtropical streams in China.</title>
        <authorList>
            <person name="Lu H."/>
        </authorList>
    </citation>
    <scope>NUCLEOTIDE SEQUENCE [LARGE SCALE GENOMIC DNA]</scope>
    <source>
        <strain evidence="3 4">NL8W</strain>
    </source>
</reference>
<dbReference type="InterPro" id="IPR003423">
    <property type="entry name" value="OMP_efflux"/>
</dbReference>
<dbReference type="SUPFAM" id="SSF56954">
    <property type="entry name" value="Outer membrane efflux proteins (OEP)"/>
    <property type="match status" value="1"/>
</dbReference>
<accession>A0ABR6ZE97</accession>
<evidence type="ECO:0000313" key="4">
    <source>
        <dbReference type="Proteomes" id="UP000646911"/>
    </source>
</evidence>
<feature type="signal peptide" evidence="2">
    <location>
        <begin position="1"/>
        <end position="23"/>
    </location>
</feature>
<dbReference type="Proteomes" id="UP000646911">
    <property type="component" value="Unassembled WGS sequence"/>
</dbReference>
<evidence type="ECO:0000256" key="1">
    <source>
        <dbReference type="ARBA" id="ARBA00007613"/>
    </source>
</evidence>
<proteinExistence type="inferred from homology"/>
<organism evidence="3 4">
    <name type="scientific">Undibacterium umbellatum</name>
    <dbReference type="NCBI Taxonomy" id="2762300"/>
    <lineage>
        <taxon>Bacteria</taxon>
        <taxon>Pseudomonadati</taxon>
        <taxon>Pseudomonadota</taxon>
        <taxon>Betaproteobacteria</taxon>
        <taxon>Burkholderiales</taxon>
        <taxon>Oxalobacteraceae</taxon>
        <taxon>Undibacterium</taxon>
    </lineage>
</organism>
<comment type="caution">
    <text evidence="3">The sequence shown here is derived from an EMBL/GenBank/DDBJ whole genome shotgun (WGS) entry which is preliminary data.</text>
</comment>
<dbReference type="Pfam" id="PF02321">
    <property type="entry name" value="OEP"/>
    <property type="match status" value="2"/>
</dbReference>